<dbReference type="EMBL" id="BKCJ010006932">
    <property type="protein sequence ID" value="GEU74677.1"/>
    <property type="molecule type" value="Genomic_DNA"/>
</dbReference>
<accession>A0A6L2MMZ1</accession>
<gene>
    <name evidence="1" type="ORF">Tci_046655</name>
</gene>
<organism evidence="1">
    <name type="scientific">Tanacetum cinerariifolium</name>
    <name type="common">Dalmatian daisy</name>
    <name type="synonym">Chrysanthemum cinerariifolium</name>
    <dbReference type="NCBI Taxonomy" id="118510"/>
    <lineage>
        <taxon>Eukaryota</taxon>
        <taxon>Viridiplantae</taxon>
        <taxon>Streptophyta</taxon>
        <taxon>Embryophyta</taxon>
        <taxon>Tracheophyta</taxon>
        <taxon>Spermatophyta</taxon>
        <taxon>Magnoliopsida</taxon>
        <taxon>eudicotyledons</taxon>
        <taxon>Gunneridae</taxon>
        <taxon>Pentapetalae</taxon>
        <taxon>asterids</taxon>
        <taxon>campanulids</taxon>
        <taxon>Asterales</taxon>
        <taxon>Asteraceae</taxon>
        <taxon>Asteroideae</taxon>
        <taxon>Anthemideae</taxon>
        <taxon>Anthemidinae</taxon>
        <taxon>Tanacetum</taxon>
    </lineage>
</organism>
<evidence type="ECO:0000313" key="1">
    <source>
        <dbReference type="EMBL" id="GEU74677.1"/>
    </source>
</evidence>
<sequence length="121" mass="13736">MPYLPCWIRRIEVSEQFLQMSSFKLQNACLLANLHQVFGSLCYPTNDRDDLGKMRPEVDIGPDLNCLNFQDSSEGLNKTPLKQDLDNLFVPLYEAYYAIRTPEVSDNSAANTLDNEDTPSS</sequence>
<comment type="caution">
    <text evidence="1">The sequence shown here is derived from an EMBL/GenBank/DDBJ whole genome shotgun (WGS) entry which is preliminary data.</text>
</comment>
<proteinExistence type="predicted"/>
<reference evidence="1" key="1">
    <citation type="journal article" date="2019" name="Sci. Rep.">
        <title>Draft genome of Tanacetum cinerariifolium, the natural source of mosquito coil.</title>
        <authorList>
            <person name="Yamashiro T."/>
            <person name="Shiraishi A."/>
            <person name="Satake H."/>
            <person name="Nakayama K."/>
        </authorList>
    </citation>
    <scope>NUCLEOTIDE SEQUENCE</scope>
</reference>
<evidence type="ECO:0008006" key="2">
    <source>
        <dbReference type="Google" id="ProtNLM"/>
    </source>
</evidence>
<dbReference type="AlphaFoldDB" id="A0A6L2MMZ1"/>
<name>A0A6L2MMZ1_TANCI</name>
<protein>
    <recommendedName>
        <fullName evidence="2">Integrase, catalytic region, zinc finger, CCHC-type, peptidase aspartic, catalytic</fullName>
    </recommendedName>
</protein>